<evidence type="ECO:0000256" key="1">
    <source>
        <dbReference type="SAM" id="MobiDB-lite"/>
    </source>
</evidence>
<dbReference type="RefSeq" id="XP_035825181.1">
    <property type="nucleotide sequence ID" value="XM_035969288.1"/>
</dbReference>
<organism evidence="2 3">
    <name type="scientific">Aplysia californica</name>
    <name type="common">California sea hare</name>
    <dbReference type="NCBI Taxonomy" id="6500"/>
    <lineage>
        <taxon>Eukaryota</taxon>
        <taxon>Metazoa</taxon>
        <taxon>Spiralia</taxon>
        <taxon>Lophotrochozoa</taxon>
        <taxon>Mollusca</taxon>
        <taxon>Gastropoda</taxon>
        <taxon>Heterobranchia</taxon>
        <taxon>Euthyneura</taxon>
        <taxon>Tectipleura</taxon>
        <taxon>Aplysiida</taxon>
        <taxon>Aplysioidea</taxon>
        <taxon>Aplysiidae</taxon>
        <taxon>Aplysia</taxon>
    </lineage>
</organism>
<feature type="region of interest" description="Disordered" evidence="1">
    <location>
        <begin position="223"/>
        <end position="287"/>
    </location>
</feature>
<protein>
    <submittedName>
        <fullName evidence="3">Uncharacterized protein LOC118477549</fullName>
    </submittedName>
</protein>
<evidence type="ECO:0000313" key="3">
    <source>
        <dbReference type="RefSeq" id="XP_035825181.1"/>
    </source>
</evidence>
<feature type="region of interest" description="Disordered" evidence="1">
    <location>
        <begin position="176"/>
        <end position="198"/>
    </location>
</feature>
<gene>
    <name evidence="3" type="primary">LOC118477549</name>
</gene>
<keyword evidence="2" id="KW-1185">Reference proteome</keyword>
<sequence>MMAKNNSESVPACFFFAEHIDRSVTGYQICKACEQVAGEGSIIGAQKLYGLWRIYPATVQARNQLIIKGIIINKMFVAILSASPTVTKGTKDSPTLKVIIGNIPLSVSNDEIGKEFKKLEGVAILSKFYEECYRDNEGKLTLFKSGRRFVYINVPPHPLPKDFQVGHWRPTLYHYGQKEKKGDDGTNTTGGDQPAPDTNVQATIREANADTQAETQAETHTLRAVRQTNMDSFFPQPDRSRPPVRSPRSQDTRSPSVKTRRHKRQERNTTTCPHKNSGTGSPTVRSLIPGGVCTVKKRISPGPGLHPLQHGGWTTYFVILSYFPLL</sequence>
<dbReference type="GeneID" id="118477549"/>
<accession>A0ABM1VRY9</accession>
<evidence type="ECO:0000313" key="2">
    <source>
        <dbReference type="Proteomes" id="UP000694888"/>
    </source>
</evidence>
<reference evidence="3" key="1">
    <citation type="submission" date="2025-08" db="UniProtKB">
        <authorList>
            <consortium name="RefSeq"/>
        </authorList>
    </citation>
    <scope>IDENTIFICATION</scope>
</reference>
<feature type="compositionally biased region" description="Polar residues" evidence="1">
    <location>
        <begin position="268"/>
        <end position="284"/>
    </location>
</feature>
<name>A0ABM1VRY9_APLCA</name>
<proteinExistence type="predicted"/>
<dbReference type="Proteomes" id="UP000694888">
    <property type="component" value="Unplaced"/>
</dbReference>